<accession>A0ABW4WRM1</accession>
<dbReference type="RefSeq" id="WP_379026735.1">
    <property type="nucleotide sequence ID" value="NZ_JBHUGY010000071.1"/>
</dbReference>
<keyword evidence="4" id="KW-1185">Reference proteome</keyword>
<organism evidence="3 4">
    <name type="scientific">Mesorhizobium calcicola</name>
    <dbReference type="NCBI Taxonomy" id="1300310"/>
    <lineage>
        <taxon>Bacteria</taxon>
        <taxon>Pseudomonadati</taxon>
        <taxon>Pseudomonadota</taxon>
        <taxon>Alphaproteobacteria</taxon>
        <taxon>Hyphomicrobiales</taxon>
        <taxon>Phyllobacteriaceae</taxon>
        <taxon>Mesorhizobium</taxon>
    </lineage>
</organism>
<evidence type="ECO:0000313" key="3">
    <source>
        <dbReference type="EMBL" id="MFD2058244.1"/>
    </source>
</evidence>
<feature type="chain" id="PRO_5045419197" description="Secreted protein" evidence="2">
    <location>
        <begin position="19"/>
        <end position="150"/>
    </location>
</feature>
<reference evidence="4" key="1">
    <citation type="journal article" date="2019" name="Int. J. Syst. Evol. Microbiol.">
        <title>The Global Catalogue of Microorganisms (GCM) 10K type strain sequencing project: providing services to taxonomists for standard genome sequencing and annotation.</title>
        <authorList>
            <consortium name="The Broad Institute Genomics Platform"/>
            <consortium name="The Broad Institute Genome Sequencing Center for Infectious Disease"/>
            <person name="Wu L."/>
            <person name="Ma J."/>
        </authorList>
    </citation>
    <scope>NUCLEOTIDE SEQUENCE [LARGE SCALE GENOMIC DNA]</scope>
    <source>
        <strain evidence="4">CGMCC 1.16226</strain>
    </source>
</reference>
<protein>
    <recommendedName>
        <fullName evidence="5">Secreted protein</fullName>
    </recommendedName>
</protein>
<feature type="region of interest" description="Disordered" evidence="1">
    <location>
        <begin position="54"/>
        <end position="89"/>
    </location>
</feature>
<evidence type="ECO:0008006" key="5">
    <source>
        <dbReference type="Google" id="ProtNLM"/>
    </source>
</evidence>
<name>A0ABW4WRM1_9HYPH</name>
<dbReference type="EMBL" id="JBHUGY010000071">
    <property type="protein sequence ID" value="MFD2058244.1"/>
    <property type="molecule type" value="Genomic_DNA"/>
</dbReference>
<keyword evidence="2" id="KW-0732">Signal</keyword>
<evidence type="ECO:0000256" key="1">
    <source>
        <dbReference type="SAM" id="MobiDB-lite"/>
    </source>
</evidence>
<feature type="signal peptide" evidence="2">
    <location>
        <begin position="1"/>
        <end position="18"/>
    </location>
</feature>
<feature type="compositionally biased region" description="Basic and acidic residues" evidence="1">
    <location>
        <begin position="74"/>
        <end position="89"/>
    </location>
</feature>
<evidence type="ECO:0000256" key="2">
    <source>
        <dbReference type="SAM" id="SignalP"/>
    </source>
</evidence>
<evidence type="ECO:0000313" key="4">
    <source>
        <dbReference type="Proteomes" id="UP001597349"/>
    </source>
</evidence>
<comment type="caution">
    <text evidence="3">The sequence shown here is derived from an EMBL/GenBank/DDBJ whole genome shotgun (WGS) entry which is preliminary data.</text>
</comment>
<gene>
    <name evidence="3" type="ORF">ACFSQT_35725</name>
</gene>
<sequence>MPVLILAVRLLAVGAAGAVPCAGHGTGAGRSRLGRCATFCSRAPAARNGSSRRLNIQEGEAKVRANPGVPARAGRTENTRSAGDEGGKRRMPELSLWWSGFHGVRAGEGLDPAFAENVTRCIRIVVRIKVSSGVVRDVSKTGPSRSIRLI</sequence>
<proteinExistence type="predicted"/>
<dbReference type="Proteomes" id="UP001597349">
    <property type="component" value="Unassembled WGS sequence"/>
</dbReference>